<dbReference type="AlphaFoldDB" id="A0A8S0PT21"/>
<accession>A0A8S0PT21</accession>
<gene>
    <name evidence="1" type="ORF">OLEA9_A106039</name>
</gene>
<dbReference type="Proteomes" id="UP000594638">
    <property type="component" value="Unassembled WGS sequence"/>
</dbReference>
<reference evidence="1 2" key="1">
    <citation type="submission" date="2019-12" db="EMBL/GenBank/DDBJ databases">
        <authorList>
            <person name="Alioto T."/>
            <person name="Alioto T."/>
            <person name="Gomez Garrido J."/>
        </authorList>
    </citation>
    <scope>NUCLEOTIDE SEQUENCE [LARGE SCALE GENOMIC DNA]</scope>
</reference>
<name>A0A8S0PT21_OLEEU</name>
<evidence type="ECO:0000313" key="1">
    <source>
        <dbReference type="EMBL" id="CAA2956554.1"/>
    </source>
</evidence>
<sequence length="289" mass="33094">LCSSSSRKGIDVGHLPRTLDITLLEENVNKLKTSYELRVDLKDSRLENYTNRLYNGRYREFKAVLSAYYKLQKTHENTLANLPLEMLDRESFISKHSESIEEEIQPSIGSRPFSYIVEKMTEDETLFKEYEYLIERAKEQQLPKDNPLEEIPIDDPDVKINIMMSVLGTKPCRRILGLGDGCLRDIAILSSNVHTLGKELEAECAARKVANAARVNMEQNKLKVFEQQFNSTLQSWYHSMHQLCGKVPGFIVPPFIPLSIENTGNGKDDAIEDEENDFGENQCMSNLRD</sequence>
<organism evidence="1 2">
    <name type="scientific">Olea europaea subsp. europaea</name>
    <dbReference type="NCBI Taxonomy" id="158383"/>
    <lineage>
        <taxon>Eukaryota</taxon>
        <taxon>Viridiplantae</taxon>
        <taxon>Streptophyta</taxon>
        <taxon>Embryophyta</taxon>
        <taxon>Tracheophyta</taxon>
        <taxon>Spermatophyta</taxon>
        <taxon>Magnoliopsida</taxon>
        <taxon>eudicotyledons</taxon>
        <taxon>Gunneridae</taxon>
        <taxon>Pentapetalae</taxon>
        <taxon>asterids</taxon>
        <taxon>lamiids</taxon>
        <taxon>Lamiales</taxon>
        <taxon>Oleaceae</taxon>
        <taxon>Oleeae</taxon>
        <taxon>Olea</taxon>
    </lineage>
</organism>
<evidence type="ECO:0000313" key="2">
    <source>
        <dbReference type="Proteomes" id="UP000594638"/>
    </source>
</evidence>
<comment type="caution">
    <text evidence="1">The sequence shown here is derived from an EMBL/GenBank/DDBJ whole genome shotgun (WGS) entry which is preliminary data.</text>
</comment>
<feature type="non-terminal residue" evidence="1">
    <location>
        <position position="289"/>
    </location>
</feature>
<dbReference type="EMBL" id="CACTIH010000190">
    <property type="protein sequence ID" value="CAA2956554.1"/>
    <property type="molecule type" value="Genomic_DNA"/>
</dbReference>
<proteinExistence type="predicted"/>
<keyword evidence="2" id="KW-1185">Reference proteome</keyword>
<protein>
    <submittedName>
        <fullName evidence="1">Uncharacterized protein</fullName>
    </submittedName>
</protein>